<evidence type="ECO:0000313" key="4">
    <source>
        <dbReference type="Proteomes" id="UP001595900"/>
    </source>
</evidence>
<evidence type="ECO:0000256" key="1">
    <source>
        <dbReference type="SAM" id="MobiDB-lite"/>
    </source>
</evidence>
<accession>A0ABV8Q5F3</accession>
<keyword evidence="4" id="KW-1185">Reference proteome</keyword>
<protein>
    <submittedName>
        <fullName evidence="3">DUF3616 domain-containing protein</fullName>
    </submittedName>
</protein>
<feature type="region of interest" description="Disordered" evidence="1">
    <location>
        <begin position="1"/>
        <end position="21"/>
    </location>
</feature>
<dbReference type="EMBL" id="JBHSCN010000004">
    <property type="protein sequence ID" value="MFC4243049.1"/>
    <property type="molecule type" value="Genomic_DNA"/>
</dbReference>
<gene>
    <name evidence="3" type="ORF">ACFOYW_06665</name>
</gene>
<proteinExistence type="predicted"/>
<reference evidence="4" key="1">
    <citation type="journal article" date="2019" name="Int. J. Syst. Evol. Microbiol.">
        <title>The Global Catalogue of Microorganisms (GCM) 10K type strain sequencing project: providing services to taxonomists for standard genome sequencing and annotation.</title>
        <authorList>
            <consortium name="The Broad Institute Genomics Platform"/>
            <consortium name="The Broad Institute Genome Sequencing Center for Infectious Disease"/>
            <person name="Wu L."/>
            <person name="Ma J."/>
        </authorList>
    </citation>
    <scope>NUCLEOTIDE SEQUENCE [LARGE SCALE GENOMIC DNA]</scope>
    <source>
        <strain evidence="4">CGMCC 1.10363</strain>
    </source>
</reference>
<comment type="caution">
    <text evidence="3">The sequence shown here is derived from an EMBL/GenBank/DDBJ whole genome shotgun (WGS) entry which is preliminary data.</text>
</comment>
<organism evidence="3 4">
    <name type="scientific">Gryllotalpicola reticulitermitis</name>
    <dbReference type="NCBI Taxonomy" id="1184153"/>
    <lineage>
        <taxon>Bacteria</taxon>
        <taxon>Bacillati</taxon>
        <taxon>Actinomycetota</taxon>
        <taxon>Actinomycetes</taxon>
        <taxon>Micrococcales</taxon>
        <taxon>Microbacteriaceae</taxon>
        <taxon>Gryllotalpicola</taxon>
    </lineage>
</organism>
<evidence type="ECO:0000313" key="3">
    <source>
        <dbReference type="EMBL" id="MFC4243049.1"/>
    </source>
</evidence>
<dbReference type="Proteomes" id="UP001595900">
    <property type="component" value="Unassembled WGS sequence"/>
</dbReference>
<feature type="compositionally biased region" description="Polar residues" evidence="1">
    <location>
        <begin position="1"/>
        <end position="10"/>
    </location>
</feature>
<name>A0ABV8Q5F3_9MICO</name>
<dbReference type="Pfam" id="PF12275">
    <property type="entry name" value="DUF3616"/>
    <property type="match status" value="1"/>
</dbReference>
<evidence type="ECO:0000259" key="2">
    <source>
        <dbReference type="Pfam" id="PF12275"/>
    </source>
</evidence>
<dbReference type="RefSeq" id="WP_390228024.1">
    <property type="nucleotide sequence ID" value="NZ_JBHSCN010000004.1"/>
</dbReference>
<dbReference type="InterPro" id="IPR022060">
    <property type="entry name" value="DUF3616"/>
</dbReference>
<feature type="domain" description="DUF3616" evidence="2">
    <location>
        <begin position="710"/>
        <end position="770"/>
    </location>
</feature>
<sequence length="969" mass="97081">MAADSVTTPDTPAHGVRRHRRGLRRTGVVGLALGALAAAALTATAAAPAHAATAFTPGDVVVYRVGDGSTSLSGTTSPVYLDEYSPTGTLVQSIPMPTTDAGTEHALTASGSATSEGLLTLSGDGQHLVVPGYDAPVGTKKISGTAAATTPRTVGIVGADGQADTTTALTDWADGNNPRSATSEDGQEVWVGGAAGGVRYAPLGASTSTQLSSSTYKNVRSVSVVDGQLYTSADPTKASLTIATVGSGLPTSGTQDVENLPFNSGTPVPGDPYGYALLTLGTGTTPDTLYEADPTAGAIVKYIKGADGTWTQKGEVLVPDFVEGLTANDDNGVVTLFVSASGADGNGTQGALYTITDDSGFNQMDGTAKQIAAVPASANEAFRGVAFAPGTVIGSGGGAAPGVAPAISATQSALPAALGQTDNATFPFSVGDPDFQASDLTVTATSGDQAIAADAGIAISGTGASRTLSVTPAGTVGRTVITITATDPNGGKTSFGLEYGVSANLTGQLGPDASQLHYYSGAANASGAIDVGDGYAVVADDESNVLRLYNLNSDGPAVKSFDFTSQLPFGTSEVDLESAAREGDVIYWEGSMSNKDDGTLAPERSTVFATRVTGTGASTQLTYLGAYTGLQADLVAWDQANGSGLGKGALGFAAGTASGESGHDSSALNVEGVEFAGPNSATAYLAFRAPLEPSAEPGKAMLVPVTNYAQLALGKATKATFGKPIFFDLGGLGIRDIRSNGNGTFLIAAGTADGSNTEFALYTWDGVAGHAPVKSPTVLPTLPADGTGAWETIVSVPASLSDGSSIRMLQDDGDADFYADGLTSKTNELTDLQKSLGVAITYHAPVATSTSVVTTSTRSGLEQLLSLPQAVVATIAPKQSLAGHAPGGAATIAVKNSAGATVYSTTAPLIDLLGRGDTAFAVPARDLATAGTYTITVSYAGDAWFAPSSASATLKVMSPALSPKQPVHL</sequence>